<evidence type="ECO:0000313" key="1">
    <source>
        <dbReference type="EMBL" id="MBB3945764.1"/>
    </source>
</evidence>
<protein>
    <submittedName>
        <fullName evidence="1">Uncharacterized protein</fullName>
    </submittedName>
</protein>
<sequence>MTDAANTNKIADDPSKRLNGPYTLRFAKHFGSRRYFRTGQT</sequence>
<dbReference type="EMBL" id="JACIDV010000004">
    <property type="protein sequence ID" value="MBB3945764.1"/>
    <property type="molecule type" value="Genomic_DNA"/>
</dbReference>
<accession>A0A7W6CAB1</accession>
<proteinExistence type="predicted"/>
<comment type="caution">
    <text evidence="1">The sequence shown here is derived from an EMBL/GenBank/DDBJ whole genome shotgun (WGS) entry which is preliminary data.</text>
</comment>
<reference evidence="1 2" key="1">
    <citation type="submission" date="2020-08" db="EMBL/GenBank/DDBJ databases">
        <title>Genomic Encyclopedia of Type Strains, Phase IV (KMG-IV): sequencing the most valuable type-strain genomes for metagenomic binning, comparative biology and taxonomic classification.</title>
        <authorList>
            <person name="Goeker M."/>
        </authorList>
    </citation>
    <scope>NUCLEOTIDE SEQUENCE [LARGE SCALE GENOMIC DNA]</scope>
    <source>
        <strain evidence="1 2">DSM 26438</strain>
    </source>
</reference>
<keyword evidence="2" id="KW-1185">Reference proteome</keyword>
<evidence type="ECO:0000313" key="2">
    <source>
        <dbReference type="Proteomes" id="UP000565286"/>
    </source>
</evidence>
<organism evidence="1 2">
    <name type="scientific">Rhizobium skierniewicense</name>
    <dbReference type="NCBI Taxonomy" id="984260"/>
    <lineage>
        <taxon>Bacteria</taxon>
        <taxon>Pseudomonadati</taxon>
        <taxon>Pseudomonadota</taxon>
        <taxon>Alphaproteobacteria</taxon>
        <taxon>Hyphomicrobiales</taxon>
        <taxon>Rhizobiaceae</taxon>
        <taxon>Rhizobium/Agrobacterium group</taxon>
        <taxon>Rhizobium</taxon>
    </lineage>
</organism>
<gene>
    <name evidence="1" type="ORF">GGQ73_001699</name>
</gene>
<dbReference type="AlphaFoldDB" id="A0A7W6CAB1"/>
<dbReference type="Proteomes" id="UP000565286">
    <property type="component" value="Unassembled WGS sequence"/>
</dbReference>
<name>A0A7W6CAB1_9HYPH</name>